<evidence type="ECO:0000313" key="2">
    <source>
        <dbReference type="EMBL" id="KAH8101517.1"/>
    </source>
</evidence>
<protein>
    <submittedName>
        <fullName evidence="2">Uncharacterized protein</fullName>
    </submittedName>
</protein>
<keyword evidence="1" id="KW-1133">Transmembrane helix</keyword>
<dbReference type="Proteomes" id="UP000813824">
    <property type="component" value="Unassembled WGS sequence"/>
</dbReference>
<name>A0A8K0XQK5_9AGAR</name>
<keyword evidence="1" id="KW-0812">Transmembrane</keyword>
<comment type="caution">
    <text evidence="2">The sequence shown here is derived from an EMBL/GenBank/DDBJ whole genome shotgun (WGS) entry which is preliminary data.</text>
</comment>
<dbReference type="EMBL" id="JAEVFJ010000012">
    <property type="protein sequence ID" value="KAH8101517.1"/>
    <property type="molecule type" value="Genomic_DNA"/>
</dbReference>
<feature type="transmembrane region" description="Helical" evidence="1">
    <location>
        <begin position="128"/>
        <end position="148"/>
    </location>
</feature>
<keyword evidence="1" id="KW-0472">Membrane</keyword>
<feature type="transmembrane region" description="Helical" evidence="1">
    <location>
        <begin position="85"/>
        <end position="108"/>
    </location>
</feature>
<feature type="transmembrane region" description="Helical" evidence="1">
    <location>
        <begin position="208"/>
        <end position="232"/>
    </location>
</feature>
<accession>A0A8K0XQK5</accession>
<organism evidence="2 3">
    <name type="scientific">Cristinia sonorae</name>
    <dbReference type="NCBI Taxonomy" id="1940300"/>
    <lineage>
        <taxon>Eukaryota</taxon>
        <taxon>Fungi</taxon>
        <taxon>Dikarya</taxon>
        <taxon>Basidiomycota</taxon>
        <taxon>Agaricomycotina</taxon>
        <taxon>Agaricomycetes</taxon>
        <taxon>Agaricomycetidae</taxon>
        <taxon>Agaricales</taxon>
        <taxon>Pleurotineae</taxon>
        <taxon>Stephanosporaceae</taxon>
        <taxon>Cristinia</taxon>
    </lineage>
</organism>
<feature type="transmembrane region" description="Helical" evidence="1">
    <location>
        <begin position="168"/>
        <end position="196"/>
    </location>
</feature>
<sequence length="287" mass="31378">MFSPPNDALSRRVPFPTPLALSLPQMPQHWKCEFSMKPPFSSVMELIFKILCLLSFGSESLDELWSIMRVATTEPEKFIGYKDRVVSRVGVLTVTAGLLLATTAAFATTNPPSPEILDYSKTGPYSCILTSFGFTLGALVVGSSQLFVMTQCTPNWCLTTIFSSRSRLVCTMFVMAYPVFALIVAAGTNAIGIILATSQSSSRLVRSGSVILTVVPGTMLLAFAWTQFVIVVRGTKDWLRSQLSRRRTRRSGSGDLVSDVVGDTGDIAIPEMSRMQRDPELNLITGK</sequence>
<evidence type="ECO:0000256" key="1">
    <source>
        <dbReference type="SAM" id="Phobius"/>
    </source>
</evidence>
<reference evidence="2" key="1">
    <citation type="journal article" date="2021" name="New Phytol.">
        <title>Evolutionary innovations through gain and loss of genes in the ectomycorrhizal Boletales.</title>
        <authorList>
            <person name="Wu G."/>
            <person name="Miyauchi S."/>
            <person name="Morin E."/>
            <person name="Kuo A."/>
            <person name="Drula E."/>
            <person name="Varga T."/>
            <person name="Kohler A."/>
            <person name="Feng B."/>
            <person name="Cao Y."/>
            <person name="Lipzen A."/>
            <person name="Daum C."/>
            <person name="Hundley H."/>
            <person name="Pangilinan J."/>
            <person name="Johnson J."/>
            <person name="Barry K."/>
            <person name="LaButti K."/>
            <person name="Ng V."/>
            <person name="Ahrendt S."/>
            <person name="Min B."/>
            <person name="Choi I.G."/>
            <person name="Park H."/>
            <person name="Plett J.M."/>
            <person name="Magnuson J."/>
            <person name="Spatafora J.W."/>
            <person name="Nagy L.G."/>
            <person name="Henrissat B."/>
            <person name="Grigoriev I.V."/>
            <person name="Yang Z.L."/>
            <person name="Xu J."/>
            <person name="Martin F.M."/>
        </authorList>
    </citation>
    <scope>NUCLEOTIDE SEQUENCE</scope>
    <source>
        <strain evidence="2">KKN 215</strain>
    </source>
</reference>
<dbReference type="AlphaFoldDB" id="A0A8K0XQK5"/>
<dbReference type="OrthoDB" id="2999504at2759"/>
<proteinExistence type="predicted"/>
<gene>
    <name evidence="2" type="ORF">BXZ70DRAFT_933682</name>
</gene>
<keyword evidence="3" id="KW-1185">Reference proteome</keyword>
<evidence type="ECO:0000313" key="3">
    <source>
        <dbReference type="Proteomes" id="UP000813824"/>
    </source>
</evidence>